<feature type="compositionally biased region" description="Low complexity" evidence="1">
    <location>
        <begin position="316"/>
        <end position="325"/>
    </location>
</feature>
<evidence type="ECO:0000313" key="3">
    <source>
        <dbReference type="EMBL" id="MDQ0301409.1"/>
    </source>
</evidence>
<dbReference type="InterPro" id="IPR019080">
    <property type="entry name" value="YqaJ_viral_recombinase"/>
</dbReference>
<dbReference type="Proteomes" id="UP001224682">
    <property type="component" value="Unassembled WGS sequence"/>
</dbReference>
<dbReference type="RefSeq" id="WP_307017743.1">
    <property type="nucleotide sequence ID" value="NZ_JAUSUI010000001.1"/>
</dbReference>
<dbReference type="Gene3D" id="3.90.320.10">
    <property type="match status" value="1"/>
</dbReference>
<reference evidence="3 4" key="1">
    <citation type="submission" date="2023-07" db="EMBL/GenBank/DDBJ databases">
        <title>Genomic Encyclopedia of Type Strains, Phase IV (KMG-IV): sequencing the most valuable type-strain genomes for metagenomic binning, comparative biology and taxonomic classification.</title>
        <authorList>
            <person name="Goeker M."/>
        </authorList>
    </citation>
    <scope>NUCLEOTIDE SEQUENCE [LARGE SCALE GENOMIC DNA]</scope>
    <source>
        <strain evidence="3 4">DSM 2457</strain>
    </source>
</reference>
<dbReference type="InterPro" id="IPR011604">
    <property type="entry name" value="PDDEXK-like_dom_sf"/>
</dbReference>
<feature type="region of interest" description="Disordered" evidence="1">
    <location>
        <begin position="299"/>
        <end position="325"/>
    </location>
</feature>
<protein>
    <recommendedName>
        <fullName evidence="2">YqaJ viral recombinase domain-containing protein</fullName>
    </recommendedName>
</protein>
<sequence length="325" mass="35921">MLIERITAGTREQWLDLRKNDITASVVGALFGVHDYQTPYGVYALKAGLTHEDPEESDPMKRGRLLEPVAVQLLREERPQWSITHNTGPNAVYLRDPSVNLGATVDVFADCPTRGPGVVQIKSVQADHFRRKWIDPETREVTPPLWIVLQTLTEAHLAGASWGAVAPLVVDHGIELPVIEIPIHEAMIKKIRNQARNFWTMIEEDREPDVDFAKDAALIHRLYAQDDGSSVQITGNRIVELLARRAELKVDEQKGAAAEKERRVIDTEIISMLGNATVGLTADGTQVSAKTTHRKGYEVKPSSYRTVKVKPGAGAGSSAPADDEF</sequence>
<dbReference type="EMBL" id="JAUSUI010000001">
    <property type="protein sequence ID" value="MDQ0301409.1"/>
    <property type="molecule type" value="Genomic_DNA"/>
</dbReference>
<dbReference type="SUPFAM" id="SSF52980">
    <property type="entry name" value="Restriction endonuclease-like"/>
    <property type="match status" value="1"/>
</dbReference>
<gene>
    <name evidence="3" type="ORF">J2S75_000420</name>
</gene>
<accession>A0ABU0B6F8</accession>
<proteinExistence type="predicted"/>
<dbReference type="Pfam" id="PF09588">
    <property type="entry name" value="YqaJ"/>
    <property type="match status" value="1"/>
</dbReference>
<evidence type="ECO:0000259" key="2">
    <source>
        <dbReference type="Pfam" id="PF09588"/>
    </source>
</evidence>
<comment type="caution">
    <text evidence="3">The sequence shown here is derived from an EMBL/GenBank/DDBJ whole genome shotgun (WGS) entry which is preliminary data.</text>
</comment>
<keyword evidence="4" id="KW-1185">Reference proteome</keyword>
<evidence type="ECO:0000256" key="1">
    <source>
        <dbReference type="SAM" id="MobiDB-lite"/>
    </source>
</evidence>
<name>A0ABU0B6F8_9HYPH</name>
<evidence type="ECO:0000313" key="4">
    <source>
        <dbReference type="Proteomes" id="UP001224682"/>
    </source>
</evidence>
<dbReference type="InterPro" id="IPR011335">
    <property type="entry name" value="Restrct_endonuc-II-like"/>
</dbReference>
<organism evidence="3 4">
    <name type="scientific">Ancylobacter polymorphus</name>
    <dbReference type="NCBI Taxonomy" id="223390"/>
    <lineage>
        <taxon>Bacteria</taxon>
        <taxon>Pseudomonadati</taxon>
        <taxon>Pseudomonadota</taxon>
        <taxon>Alphaproteobacteria</taxon>
        <taxon>Hyphomicrobiales</taxon>
        <taxon>Xanthobacteraceae</taxon>
        <taxon>Ancylobacter</taxon>
    </lineage>
</organism>
<feature type="domain" description="YqaJ viral recombinase" evidence="2">
    <location>
        <begin position="13"/>
        <end position="159"/>
    </location>
</feature>